<dbReference type="Proteomes" id="UP001143856">
    <property type="component" value="Unassembled WGS sequence"/>
</dbReference>
<proteinExistence type="predicted"/>
<dbReference type="EMBL" id="JAPDGR010000634">
    <property type="protein sequence ID" value="KAJ2988552.1"/>
    <property type="molecule type" value="Genomic_DNA"/>
</dbReference>
<evidence type="ECO:0000313" key="1">
    <source>
        <dbReference type="EMBL" id="KAJ2988552.1"/>
    </source>
</evidence>
<keyword evidence="2" id="KW-1185">Reference proteome</keyword>
<gene>
    <name evidence="1" type="ORF">NUW58_g3914</name>
</gene>
<comment type="caution">
    <text evidence="1">The sequence shown here is derived from an EMBL/GenBank/DDBJ whole genome shotgun (WGS) entry which is preliminary data.</text>
</comment>
<evidence type="ECO:0000313" key="2">
    <source>
        <dbReference type="Proteomes" id="UP001143856"/>
    </source>
</evidence>
<sequence>MESINWVQLPFAFVSPGDVLAAGIVLPLVCLGLNVLRFRIRVTQKAPFGIDDWCSLTGNIFITGIGACFIVGERLGVMGYPTPVPSGTQASEAYGLFLDAYTLEAKARMQLQFAIQFLMAFAYVFVKASIVLFCRRIFVAHRGSIFDWASRIILGIAILWSAGFLIGGLIFGCGKHVELHWSPLQALVEAGCDASTPEVALVISDLILDIIILILPLPSIWALSMSKYRKVAITTVFLIGLTSIAASAARAAIYLTVLYAGYGAGYDINQTVTTLLWWSMLEVSLAAIAACLPTLSLLAKDARLRMFFQRLGSISNISGSWHIWKSLSENSGNSKDTDYALDSVYIGPPNHSQKQPTDSRTQIVEEYEHQK</sequence>
<organism evidence="1 2">
    <name type="scientific">Xylaria curta</name>
    <dbReference type="NCBI Taxonomy" id="42375"/>
    <lineage>
        <taxon>Eukaryota</taxon>
        <taxon>Fungi</taxon>
        <taxon>Dikarya</taxon>
        <taxon>Ascomycota</taxon>
        <taxon>Pezizomycotina</taxon>
        <taxon>Sordariomycetes</taxon>
        <taxon>Xylariomycetidae</taxon>
        <taxon>Xylariales</taxon>
        <taxon>Xylariaceae</taxon>
        <taxon>Xylaria</taxon>
    </lineage>
</organism>
<accession>A0ACC1P8Q0</accession>
<reference evidence="1" key="1">
    <citation type="submission" date="2022-10" db="EMBL/GenBank/DDBJ databases">
        <title>Genome Sequence of Xylaria curta.</title>
        <authorList>
            <person name="Buettner E."/>
        </authorList>
    </citation>
    <scope>NUCLEOTIDE SEQUENCE</scope>
    <source>
        <strain evidence="1">Babe10</strain>
    </source>
</reference>
<name>A0ACC1P8Q0_9PEZI</name>
<protein>
    <submittedName>
        <fullName evidence="1">Uncharacterized protein</fullName>
    </submittedName>
</protein>